<sequence>MNVLEILAIIAIVAYVIGRQLLGEPLRAKRLVVLPAVLAVVGVSDLAKGAHTPGTADVVCLLVSGVLCAGIGFGQGTVTHLETRDGALWGRMPPKGLWLWLALVVSRLLMTLIATGLHAGVAASTKPMLLLLGINRLAQAGVVAFRAMTAGVPFAPEQDRGASRGGRPHRSQARGADMSRPAGGGFPSDGFHRPAFRPEPGRTTAGPDYGGTLPQPPASGPGQEWPTAPSAGPWSARPDRVSGAPGAGMLNGAGLKGIVRELGAAFVNSRRR</sequence>
<dbReference type="AlphaFoldDB" id="A0AA90H4E8"/>
<name>A0AA90H4E8_9ACTN</name>
<gene>
    <name evidence="3" type="ORF">POF50_028570</name>
</gene>
<dbReference type="RefSeq" id="WP_271315494.1">
    <property type="nucleotide sequence ID" value="NZ_JABXJJ020000043.1"/>
</dbReference>
<keyword evidence="2" id="KW-0812">Transmembrane</keyword>
<evidence type="ECO:0000256" key="2">
    <source>
        <dbReference type="SAM" id="Phobius"/>
    </source>
</evidence>
<protein>
    <recommendedName>
        <fullName evidence="4">DUF1453 domain-containing protein</fullName>
    </recommendedName>
</protein>
<dbReference type="EMBL" id="JABXJJ020000043">
    <property type="protein sequence ID" value="MDI5973254.1"/>
    <property type="molecule type" value="Genomic_DNA"/>
</dbReference>
<feature type="region of interest" description="Disordered" evidence="1">
    <location>
        <begin position="155"/>
        <end position="252"/>
    </location>
</feature>
<reference evidence="3" key="1">
    <citation type="submission" date="2023-05" db="EMBL/GenBank/DDBJ databases">
        <title>Streptantibioticus silvisoli sp. nov., acidotolerant actinomycetes 1 from pine litter.</title>
        <authorList>
            <person name="Swiecimska M."/>
            <person name="Golinska P."/>
            <person name="Sangal V."/>
            <person name="Wachnowicz B."/>
            <person name="Goodfellow M."/>
        </authorList>
    </citation>
    <scope>NUCLEOTIDE SEQUENCE</scope>
    <source>
        <strain evidence="3">SL13</strain>
    </source>
</reference>
<feature type="transmembrane region" description="Helical" evidence="2">
    <location>
        <begin position="59"/>
        <end position="78"/>
    </location>
</feature>
<organism evidence="3">
    <name type="scientific">Streptantibioticus silvisoli</name>
    <dbReference type="NCBI Taxonomy" id="2705255"/>
    <lineage>
        <taxon>Bacteria</taxon>
        <taxon>Bacillati</taxon>
        <taxon>Actinomycetota</taxon>
        <taxon>Actinomycetes</taxon>
        <taxon>Kitasatosporales</taxon>
        <taxon>Streptomycetaceae</taxon>
        <taxon>Streptantibioticus</taxon>
    </lineage>
</organism>
<evidence type="ECO:0008006" key="4">
    <source>
        <dbReference type="Google" id="ProtNLM"/>
    </source>
</evidence>
<keyword evidence="2" id="KW-0472">Membrane</keyword>
<evidence type="ECO:0000313" key="3">
    <source>
        <dbReference type="EMBL" id="MDI5973254.1"/>
    </source>
</evidence>
<proteinExistence type="predicted"/>
<accession>A0AA90H4E8</accession>
<comment type="caution">
    <text evidence="3">The sequence shown here is derived from an EMBL/GenBank/DDBJ whole genome shotgun (WGS) entry which is preliminary data.</text>
</comment>
<feature type="transmembrane region" description="Helical" evidence="2">
    <location>
        <begin position="98"/>
        <end position="121"/>
    </location>
</feature>
<evidence type="ECO:0000256" key="1">
    <source>
        <dbReference type="SAM" id="MobiDB-lite"/>
    </source>
</evidence>
<keyword evidence="2" id="KW-1133">Transmembrane helix</keyword>